<reference evidence="2" key="1">
    <citation type="submission" date="2021-05" db="EMBL/GenBank/DDBJ databases">
        <title>Complete genome sequence of the cellulolytic planctomycete Telmatocola sphagniphila SP2T and characterization of the first cellulase from planctomycetes.</title>
        <authorList>
            <person name="Rakitin A.L."/>
            <person name="Beletsky A.V."/>
            <person name="Naumoff D.G."/>
            <person name="Kulichevskaya I.S."/>
            <person name="Mardanov A.V."/>
            <person name="Ravin N.V."/>
            <person name="Dedysh S.N."/>
        </authorList>
    </citation>
    <scope>NUCLEOTIDE SEQUENCE</scope>
    <source>
        <strain evidence="2">SP2T</strain>
    </source>
</reference>
<name>A0A8E6EY56_9BACT</name>
<dbReference type="Gene3D" id="1.10.10.60">
    <property type="entry name" value="Homeodomain-like"/>
    <property type="match status" value="1"/>
</dbReference>
<protein>
    <submittedName>
        <fullName evidence="2">Uncharacterized protein</fullName>
    </submittedName>
</protein>
<feature type="region of interest" description="Disordered" evidence="1">
    <location>
        <begin position="1"/>
        <end position="24"/>
    </location>
</feature>
<keyword evidence="3" id="KW-1185">Reference proteome</keyword>
<dbReference type="RefSeq" id="WP_213497190.1">
    <property type="nucleotide sequence ID" value="NZ_CP074694.1"/>
</dbReference>
<proteinExistence type="predicted"/>
<dbReference type="KEGG" id="tsph:KIH39_26460"/>
<sequence>MAKKPTKRPRKAASVPRKPPPRSVRQEVLGERRLVEIAELYATGFTQWEIAERFGLNQSTISRALDDCRKAWRETYAAQFNERIYTELAKIDALEIEAWRAYRRSCQDQKRSKIRTIDQKKEQAVTMGSRDGEPRYQEMVLKCIDRRLRLLGLDAPQKFAPTTPDGTEPYDQLSTEDLIARRQAIVERLQFVEKATGARAAEARPRAADPIRKK</sequence>
<dbReference type="EMBL" id="CP074694">
    <property type="protein sequence ID" value="QVL32333.1"/>
    <property type="molecule type" value="Genomic_DNA"/>
</dbReference>
<dbReference type="AlphaFoldDB" id="A0A8E6EY56"/>
<evidence type="ECO:0000313" key="3">
    <source>
        <dbReference type="Proteomes" id="UP000676194"/>
    </source>
</evidence>
<evidence type="ECO:0000256" key="1">
    <source>
        <dbReference type="SAM" id="MobiDB-lite"/>
    </source>
</evidence>
<dbReference type="Pfam" id="PF13384">
    <property type="entry name" value="HTH_23"/>
    <property type="match status" value="1"/>
</dbReference>
<dbReference type="Proteomes" id="UP000676194">
    <property type="component" value="Chromosome"/>
</dbReference>
<evidence type="ECO:0000313" key="2">
    <source>
        <dbReference type="EMBL" id="QVL32333.1"/>
    </source>
</evidence>
<gene>
    <name evidence="2" type="ORF">KIH39_26460</name>
</gene>
<organism evidence="2 3">
    <name type="scientific">Telmatocola sphagniphila</name>
    <dbReference type="NCBI Taxonomy" id="1123043"/>
    <lineage>
        <taxon>Bacteria</taxon>
        <taxon>Pseudomonadati</taxon>
        <taxon>Planctomycetota</taxon>
        <taxon>Planctomycetia</taxon>
        <taxon>Gemmatales</taxon>
        <taxon>Gemmataceae</taxon>
    </lineage>
</organism>
<accession>A0A8E6EY56</accession>
<feature type="compositionally biased region" description="Basic residues" evidence="1">
    <location>
        <begin position="1"/>
        <end position="11"/>
    </location>
</feature>